<proteinExistence type="predicted"/>
<evidence type="ECO:0000256" key="2">
    <source>
        <dbReference type="SAM" id="MobiDB-lite"/>
    </source>
</evidence>
<keyword evidence="1" id="KW-0853">WD repeat</keyword>
<dbReference type="Pfam" id="PF00400">
    <property type="entry name" value="WD40"/>
    <property type="match status" value="3"/>
</dbReference>
<dbReference type="Pfam" id="PF13676">
    <property type="entry name" value="TIR_2"/>
    <property type="match status" value="1"/>
</dbReference>
<dbReference type="InterPro" id="IPR036322">
    <property type="entry name" value="WD40_repeat_dom_sf"/>
</dbReference>
<dbReference type="PROSITE" id="PS50104">
    <property type="entry name" value="TIR"/>
    <property type="match status" value="1"/>
</dbReference>
<feature type="transmembrane region" description="Helical" evidence="3">
    <location>
        <begin position="167"/>
        <end position="187"/>
    </location>
</feature>
<organism evidence="5 6">
    <name type="scientific">Luteolibacter ambystomatis</name>
    <dbReference type="NCBI Taxonomy" id="2824561"/>
    <lineage>
        <taxon>Bacteria</taxon>
        <taxon>Pseudomonadati</taxon>
        <taxon>Verrucomicrobiota</taxon>
        <taxon>Verrucomicrobiia</taxon>
        <taxon>Verrucomicrobiales</taxon>
        <taxon>Verrucomicrobiaceae</taxon>
        <taxon>Luteolibacter</taxon>
    </lineage>
</organism>
<dbReference type="PANTHER" id="PTHR19879">
    <property type="entry name" value="TRANSCRIPTION INITIATION FACTOR TFIID"/>
    <property type="match status" value="1"/>
</dbReference>
<dbReference type="Gene3D" id="2.130.10.10">
    <property type="entry name" value="YVTN repeat-like/Quinoprotein amine dehydrogenase"/>
    <property type="match status" value="3"/>
</dbReference>
<keyword evidence="3" id="KW-0472">Membrane</keyword>
<dbReference type="PROSITE" id="PS50294">
    <property type="entry name" value="WD_REPEATS_REGION"/>
    <property type="match status" value="1"/>
</dbReference>
<dbReference type="PROSITE" id="PS50082">
    <property type="entry name" value="WD_REPEATS_2"/>
    <property type="match status" value="1"/>
</dbReference>
<dbReference type="PANTHER" id="PTHR19879:SF9">
    <property type="entry name" value="TRANSCRIPTION INITIATION FACTOR TFIID SUBUNIT 5"/>
    <property type="match status" value="1"/>
</dbReference>
<dbReference type="AlphaFoldDB" id="A0A975PHB5"/>
<feature type="region of interest" description="Disordered" evidence="2">
    <location>
        <begin position="662"/>
        <end position="701"/>
    </location>
</feature>
<dbReference type="SMART" id="SM00255">
    <property type="entry name" value="TIR"/>
    <property type="match status" value="1"/>
</dbReference>
<evidence type="ECO:0000313" key="5">
    <source>
        <dbReference type="EMBL" id="QUE53111.1"/>
    </source>
</evidence>
<feature type="compositionally biased region" description="Low complexity" evidence="2">
    <location>
        <begin position="669"/>
        <end position="683"/>
    </location>
</feature>
<accession>A0A975PHB5</accession>
<keyword evidence="3" id="KW-1133">Transmembrane helix</keyword>
<dbReference type="GO" id="GO:0007165">
    <property type="term" value="P:signal transduction"/>
    <property type="evidence" value="ECO:0007669"/>
    <property type="project" value="InterPro"/>
</dbReference>
<keyword evidence="3" id="KW-0812">Transmembrane</keyword>
<gene>
    <name evidence="5" type="ORF">KBB96_09485</name>
</gene>
<keyword evidence="6" id="KW-1185">Reference proteome</keyword>
<dbReference type="SUPFAM" id="SSF52200">
    <property type="entry name" value="Toll/Interleukin receptor TIR domain"/>
    <property type="match status" value="1"/>
</dbReference>
<evidence type="ECO:0000313" key="6">
    <source>
        <dbReference type="Proteomes" id="UP000676169"/>
    </source>
</evidence>
<dbReference type="SMART" id="SM00320">
    <property type="entry name" value="WD40"/>
    <property type="match status" value="6"/>
</dbReference>
<dbReference type="SUPFAM" id="SSF50978">
    <property type="entry name" value="WD40 repeat-like"/>
    <property type="match status" value="1"/>
</dbReference>
<dbReference type="InterPro" id="IPR035897">
    <property type="entry name" value="Toll_tir_struct_dom_sf"/>
</dbReference>
<evidence type="ECO:0000256" key="1">
    <source>
        <dbReference type="PROSITE-ProRule" id="PRU00221"/>
    </source>
</evidence>
<evidence type="ECO:0000259" key="4">
    <source>
        <dbReference type="PROSITE" id="PS50104"/>
    </source>
</evidence>
<dbReference type="InterPro" id="IPR000157">
    <property type="entry name" value="TIR_dom"/>
</dbReference>
<dbReference type="EMBL" id="CP073100">
    <property type="protein sequence ID" value="QUE53111.1"/>
    <property type="molecule type" value="Genomic_DNA"/>
</dbReference>
<name>A0A975PHB5_9BACT</name>
<feature type="repeat" description="WD" evidence="1">
    <location>
        <begin position="263"/>
        <end position="304"/>
    </location>
</feature>
<feature type="domain" description="TIR" evidence="4">
    <location>
        <begin position="12"/>
        <end position="127"/>
    </location>
</feature>
<feature type="region of interest" description="Disordered" evidence="2">
    <location>
        <begin position="369"/>
        <end position="388"/>
    </location>
</feature>
<dbReference type="InterPro" id="IPR001680">
    <property type="entry name" value="WD40_rpt"/>
</dbReference>
<protein>
    <submittedName>
        <fullName evidence="5">TIR domain-containing protein</fullName>
    </submittedName>
</protein>
<dbReference type="Gene3D" id="3.40.50.10140">
    <property type="entry name" value="Toll/interleukin-1 receptor homology (TIR) domain"/>
    <property type="match status" value="1"/>
</dbReference>
<sequence length="1117" mass="122168">MKIVRNITNRIFRFDVFISYSRSDGMTYAAALEKALHGLGYRCFLDSKEMPPGEALQASLRSALHRSSALVMIVSPGALRHSIYMPREFDHYVEVWKDPRIIPISIGRALDDAPLDGELAKRLRGKADVIWIPEKEPQLSQGPSDEVLGALLGSFEFTKQNTIRQRVVSAVAVVLAMLLVVAVLMGWRAEQQRKTAILERNRAQRTLSETDCQQAALASRNDRDEEALAFLARAIESDPTNEMAASRLLSLLLYRNWPAEKFALDHGEPLVAGAFSPDGRWIFTAGKGGSVKVWNAVDGSLHHTFSHGGPLLKAAFSPDGIRIATAGAKAVKLWDSLSGKQLGPDLTHDELVTDVSFSPAGDLLATACAGTRQPPKPDDEDTGNAPPVPGYARLWDARTGAASGSKLRAGQAASLVVWHPTKPVLALGFEDTIQLWDAKANQPRFPLWEVGRTFGPVISTIAFDERGDRLMVACGSYADASVKEAGVDAIGYVRLWDTHTGMALVAEQQADSLASRPLSCEAWVRDAAIIESGHRQTSILTADDNGEVRLWLDDLDDNDPDRYQVLDRLKAAHEMPVERIVQWGYGRFMSVANHRGAGFGYARTWETAAEVYKGTRATSQRMEHKGLVTGASRSADGALLMTLGDDGMAHVWWAASTEASSEMLHDPDGSSGSPAASDSNDGSLSFGEPGDEAEKPDSSIKFPADVPLDCAALPQDLLDQLINFPAARDQVRTMIPITSDGIFQYHAVRSTDRRWLIVGMYRDERGSEEAVLWNLLSKKTVGRISTELPFKDITFTPDSSGFAVASGFNVGGRIRTYSTRDLAPMGPPLDGARKPLQLAFSPDGRRLAVSFSTDAMDNGGRIGVFEVASGRPLIEARCSAVAPAAMMAFEADGQRLRIGEYIAYDTPAPTGSMPGWLPELARVVGHRELDAAGAVQRIRDVSPRLAALRARVEASPDSPVRKIARFILARPDERMLSPFARKKLLAETGDNIRRWEKTVIGIGKESDASLDRIDLLRASSELRGRLFGQAELNRLIDEVNAGLREKIFADYSQQIAEWEQETDAETVQQHAFHLQEFRHLSECDPGLVLKIRALEARLPSLSAVTEKASAGLKEEEE</sequence>
<evidence type="ECO:0000256" key="3">
    <source>
        <dbReference type="SAM" id="Phobius"/>
    </source>
</evidence>
<dbReference type="KEGG" id="lamb:KBB96_09485"/>
<dbReference type="Proteomes" id="UP000676169">
    <property type="component" value="Chromosome"/>
</dbReference>
<dbReference type="InterPro" id="IPR011047">
    <property type="entry name" value="Quinoprotein_ADH-like_sf"/>
</dbReference>
<dbReference type="SUPFAM" id="SSF50998">
    <property type="entry name" value="Quinoprotein alcohol dehydrogenase-like"/>
    <property type="match status" value="1"/>
</dbReference>
<reference evidence="5" key="1">
    <citation type="submission" date="2021-04" db="EMBL/GenBank/DDBJ databases">
        <title>Luteolibacter sp. 32A isolated from the skin of an Anderson's salamander (Ambystoma andersonii).</title>
        <authorList>
            <person name="Spergser J."/>
            <person name="Busse H.-J."/>
        </authorList>
    </citation>
    <scope>NUCLEOTIDE SEQUENCE</scope>
    <source>
        <strain evidence="5">32A</strain>
    </source>
</reference>
<dbReference type="InterPro" id="IPR015943">
    <property type="entry name" value="WD40/YVTN_repeat-like_dom_sf"/>
</dbReference>